<dbReference type="InterPro" id="IPR002104">
    <property type="entry name" value="Integrase_catalytic"/>
</dbReference>
<keyword evidence="1" id="KW-0233">DNA recombination</keyword>
<organism evidence="4 5">
    <name type="scientific">Roseateles albus</name>
    <dbReference type="NCBI Taxonomy" id="2987525"/>
    <lineage>
        <taxon>Bacteria</taxon>
        <taxon>Pseudomonadati</taxon>
        <taxon>Pseudomonadota</taxon>
        <taxon>Betaproteobacteria</taxon>
        <taxon>Burkholderiales</taxon>
        <taxon>Sphaerotilaceae</taxon>
        <taxon>Roseateles</taxon>
    </lineage>
</organism>
<gene>
    <name evidence="4" type="ORF">PRZ03_05025</name>
</gene>
<evidence type="ECO:0000256" key="2">
    <source>
        <dbReference type="SAM" id="MobiDB-lite"/>
    </source>
</evidence>
<feature type="compositionally biased region" description="Polar residues" evidence="2">
    <location>
        <begin position="535"/>
        <end position="552"/>
    </location>
</feature>
<dbReference type="SUPFAM" id="SSF56349">
    <property type="entry name" value="DNA breaking-rejoining enzymes"/>
    <property type="match status" value="1"/>
</dbReference>
<proteinExistence type="predicted"/>
<accession>A0ABT5KD53</accession>
<dbReference type="EMBL" id="JAQQXT010000002">
    <property type="protein sequence ID" value="MDC8770925.1"/>
    <property type="molecule type" value="Genomic_DNA"/>
</dbReference>
<comment type="caution">
    <text evidence="4">The sequence shown here is derived from an EMBL/GenBank/DDBJ whole genome shotgun (WGS) entry which is preliminary data.</text>
</comment>
<name>A0ABT5KD53_9BURK</name>
<feature type="region of interest" description="Disordered" evidence="2">
    <location>
        <begin position="1"/>
        <end position="30"/>
    </location>
</feature>
<feature type="domain" description="Tyr recombinase" evidence="3">
    <location>
        <begin position="286"/>
        <end position="494"/>
    </location>
</feature>
<evidence type="ECO:0000313" key="4">
    <source>
        <dbReference type="EMBL" id="MDC8770925.1"/>
    </source>
</evidence>
<dbReference type="Proteomes" id="UP001221189">
    <property type="component" value="Unassembled WGS sequence"/>
</dbReference>
<dbReference type="Gene3D" id="1.10.443.10">
    <property type="entry name" value="Intergrase catalytic core"/>
    <property type="match status" value="1"/>
</dbReference>
<evidence type="ECO:0000256" key="1">
    <source>
        <dbReference type="ARBA" id="ARBA00023172"/>
    </source>
</evidence>
<evidence type="ECO:0000259" key="3">
    <source>
        <dbReference type="PROSITE" id="PS51898"/>
    </source>
</evidence>
<sequence length="873" mass="97176">MYKKERVGQAQRCSAQHIEPKNRATHHNNDKNFRCPFPADAILPGTTSLVANPDIIIRLGQTIRWQLLTGYRDLHVKLRAKDQSAFEDAKRNALATTQVLRDQMRRAELQPAIDTLVALELHLHFRVIVETNADLDSLVVEVHRSRLHALQDWINVLDGLQTIDHVLPPESDLLPLGSLWGNTAEDCFDAWKARRKRDCPKTNDKYASIARAFSDVLGGVCVEYLQAQHVALFVSHMRAVGNMDATMANKIGIAKTLLGRFILSKEAHQALQDESPKIKKGTTGSACRDGLTKEQLTLLLATVFNDRSLPADDRVAVALHALSGTRLEEICAMDACRINWSGEYWLLDIIERGVSLTKTKAKAAIRSGDKGPKNKDSVRQIPVLVSGVPGLHERLGQLKKLAGEEGKLFFHFIPNKYGMHGGAFSTRMNRRIDEVLGPDRRLVLESLRNTAAPTMRRAGVDPDERRVFMGHAPVDIHSAHYDRLHADDLVQASTAVANMVGDALRGVDFPRLDFVYSKQRRHLKSFNEVAKAPVKQSQASREVNASTEQNASRLDDGQHNWHSNIADGLDEQFSRNQAISAPDIATPRVTRQGIMNILGDARCSAERFESVPKRVKNQAPILNAAAILGPHMSAPPSRKIPAAIAKPVSPQKREQPIVIGDTPSINITQEADALQLGMNGDCSIRRFGLDPGDDTVACDGNQRSIFAVEHYIPNPKLTQLFEPRAGEKPQNWNPYRSLTSPSNFSPIGCVDAGREDSRKVLFTEWQARQSRIAARYWHPPGYIVGQLACVHRRLQDGGQMPEPLDDGRGRKASRNEMVAIRSDIAASELLHRHADNLVKRRGRQFELGDRTHQSRRGQVTPILKQTEHCLVGT</sequence>
<dbReference type="InterPro" id="IPR011010">
    <property type="entry name" value="DNA_brk_join_enz"/>
</dbReference>
<reference evidence="4 5" key="1">
    <citation type="submission" date="2022-10" db="EMBL/GenBank/DDBJ databases">
        <title>Paucibacter sp. hw1 Genome sequencing.</title>
        <authorList>
            <person name="Park S."/>
        </authorList>
    </citation>
    <scope>NUCLEOTIDE SEQUENCE [LARGE SCALE GENOMIC DNA]</scope>
    <source>
        <strain evidence="5">hw1</strain>
    </source>
</reference>
<dbReference type="PROSITE" id="PS51898">
    <property type="entry name" value="TYR_RECOMBINASE"/>
    <property type="match status" value="1"/>
</dbReference>
<evidence type="ECO:0000313" key="5">
    <source>
        <dbReference type="Proteomes" id="UP001221189"/>
    </source>
</evidence>
<feature type="region of interest" description="Disordered" evidence="2">
    <location>
        <begin position="534"/>
        <end position="564"/>
    </location>
</feature>
<keyword evidence="5" id="KW-1185">Reference proteome</keyword>
<feature type="compositionally biased region" description="Basic and acidic residues" evidence="2">
    <location>
        <begin position="18"/>
        <end position="30"/>
    </location>
</feature>
<dbReference type="InterPro" id="IPR013762">
    <property type="entry name" value="Integrase-like_cat_sf"/>
</dbReference>
<protein>
    <submittedName>
        <fullName evidence="4">Tyrosine-type recombinase/integrase</fullName>
    </submittedName>
</protein>